<sequence>MHFFIYYRIWSLKLFNCKLQLVSVGFGLTTIENGEIENDTESIMLYNFSFFLFVWRRPVLGLLWNAGIS</sequence>
<reference evidence="1" key="2">
    <citation type="journal article" date="2015" name="Data Brief">
        <title>Shoot transcriptome of the giant reed, Arundo donax.</title>
        <authorList>
            <person name="Barrero R.A."/>
            <person name="Guerrero F.D."/>
            <person name="Moolhuijzen P."/>
            <person name="Goolsby J.A."/>
            <person name="Tidwell J."/>
            <person name="Bellgard S.E."/>
            <person name="Bellgard M.I."/>
        </authorList>
    </citation>
    <scope>NUCLEOTIDE SEQUENCE</scope>
    <source>
        <tissue evidence="1">Shoot tissue taken approximately 20 cm above the soil surface</tissue>
    </source>
</reference>
<protein>
    <submittedName>
        <fullName evidence="1">Uncharacterized protein</fullName>
    </submittedName>
</protein>
<dbReference type="EMBL" id="GBRH01162226">
    <property type="protein sequence ID" value="JAE35670.1"/>
    <property type="molecule type" value="Transcribed_RNA"/>
</dbReference>
<proteinExistence type="predicted"/>
<organism evidence="1">
    <name type="scientific">Arundo donax</name>
    <name type="common">Giant reed</name>
    <name type="synonym">Donax arundinaceus</name>
    <dbReference type="NCBI Taxonomy" id="35708"/>
    <lineage>
        <taxon>Eukaryota</taxon>
        <taxon>Viridiplantae</taxon>
        <taxon>Streptophyta</taxon>
        <taxon>Embryophyta</taxon>
        <taxon>Tracheophyta</taxon>
        <taxon>Spermatophyta</taxon>
        <taxon>Magnoliopsida</taxon>
        <taxon>Liliopsida</taxon>
        <taxon>Poales</taxon>
        <taxon>Poaceae</taxon>
        <taxon>PACMAD clade</taxon>
        <taxon>Arundinoideae</taxon>
        <taxon>Arundineae</taxon>
        <taxon>Arundo</taxon>
    </lineage>
</organism>
<reference evidence="1" key="1">
    <citation type="submission" date="2014-09" db="EMBL/GenBank/DDBJ databases">
        <authorList>
            <person name="Magalhaes I.L.F."/>
            <person name="Oliveira U."/>
            <person name="Santos F.R."/>
            <person name="Vidigal T.H.D.A."/>
            <person name="Brescovit A.D."/>
            <person name="Santos A.J."/>
        </authorList>
    </citation>
    <scope>NUCLEOTIDE SEQUENCE</scope>
    <source>
        <tissue evidence="1">Shoot tissue taken approximately 20 cm above the soil surface</tissue>
    </source>
</reference>
<accession>A0A0A9HEU7</accession>
<name>A0A0A9HEU7_ARUDO</name>
<dbReference type="AlphaFoldDB" id="A0A0A9HEU7"/>
<evidence type="ECO:0000313" key="1">
    <source>
        <dbReference type="EMBL" id="JAE35670.1"/>
    </source>
</evidence>